<dbReference type="PANTHER" id="PTHR43542">
    <property type="entry name" value="METHYLTRANSFERASE"/>
    <property type="match status" value="1"/>
</dbReference>
<evidence type="ECO:0000256" key="1">
    <source>
        <dbReference type="ARBA" id="ARBA00022603"/>
    </source>
</evidence>
<evidence type="ECO:0000256" key="3">
    <source>
        <dbReference type="SAM" id="MobiDB-lite"/>
    </source>
</evidence>
<keyword evidence="2 4" id="KW-0808">Transferase</keyword>
<evidence type="ECO:0000313" key="4">
    <source>
        <dbReference type="EMBL" id="QED28954.1"/>
    </source>
</evidence>
<proteinExistence type="predicted"/>
<dbReference type="SUPFAM" id="SSF53335">
    <property type="entry name" value="S-adenosyl-L-methionine-dependent methyltransferases"/>
    <property type="match status" value="1"/>
</dbReference>
<dbReference type="OrthoDB" id="9803017at2"/>
<dbReference type="InterPro" id="IPR029063">
    <property type="entry name" value="SAM-dependent_MTases_sf"/>
</dbReference>
<dbReference type="PIRSF" id="PIRSF004553">
    <property type="entry name" value="CHP00095"/>
    <property type="match status" value="1"/>
</dbReference>
<dbReference type="CDD" id="cd02440">
    <property type="entry name" value="AdoMet_MTases"/>
    <property type="match status" value="1"/>
</dbReference>
<protein>
    <submittedName>
        <fullName evidence="4">16S rRNA (Guanine(966)-N(2))-methyltransferase RsmD</fullName>
        <ecNumber evidence="4">2.1.1.171</ecNumber>
    </submittedName>
</protein>
<dbReference type="RefSeq" id="WP_146961836.1">
    <property type="nucleotide sequence ID" value="NZ_CP042467.1"/>
</dbReference>
<dbReference type="KEGG" id="bbae:FRD01_17240"/>
<dbReference type="EMBL" id="CP042467">
    <property type="protein sequence ID" value="QED28954.1"/>
    <property type="molecule type" value="Genomic_DNA"/>
</dbReference>
<dbReference type="NCBIfam" id="TIGR00095">
    <property type="entry name" value="16S rRNA (guanine(966)-N(2))-methyltransferase RsmD"/>
    <property type="match status" value="1"/>
</dbReference>
<name>A0A5B8XTW7_9DELT</name>
<reference evidence="4 5" key="1">
    <citation type="submission" date="2019-08" db="EMBL/GenBank/DDBJ databases">
        <authorList>
            <person name="Liang Q."/>
        </authorList>
    </citation>
    <scope>NUCLEOTIDE SEQUENCE [LARGE SCALE GENOMIC DNA]</scope>
    <source>
        <strain evidence="4 5">V1718</strain>
    </source>
</reference>
<evidence type="ECO:0000256" key="2">
    <source>
        <dbReference type="ARBA" id="ARBA00022679"/>
    </source>
</evidence>
<dbReference type="AlphaFoldDB" id="A0A5B8XTW7"/>
<organism evidence="4 5">
    <name type="scientific">Microvenator marinus</name>
    <dbReference type="NCBI Taxonomy" id="2600177"/>
    <lineage>
        <taxon>Bacteria</taxon>
        <taxon>Deltaproteobacteria</taxon>
        <taxon>Bradymonadales</taxon>
        <taxon>Microvenatoraceae</taxon>
        <taxon>Microvenator</taxon>
    </lineage>
</organism>
<dbReference type="Pfam" id="PF03602">
    <property type="entry name" value="Cons_hypoth95"/>
    <property type="match status" value="1"/>
</dbReference>
<feature type="region of interest" description="Disordered" evidence="3">
    <location>
        <begin position="1"/>
        <end position="23"/>
    </location>
</feature>
<gene>
    <name evidence="4" type="primary">rsmD</name>
    <name evidence="4" type="ORF">FRD01_17240</name>
</gene>
<dbReference type="EC" id="2.1.1.171" evidence="4"/>
<keyword evidence="5" id="KW-1185">Reference proteome</keyword>
<dbReference type="InterPro" id="IPR004398">
    <property type="entry name" value="RNA_MeTrfase_RsmD"/>
</dbReference>
<dbReference type="GO" id="GO:0052913">
    <property type="term" value="F:16S rRNA (guanine(966)-N(2))-methyltransferase activity"/>
    <property type="evidence" value="ECO:0007669"/>
    <property type="project" value="UniProtKB-EC"/>
</dbReference>
<dbReference type="Proteomes" id="UP000321595">
    <property type="component" value="Chromosome"/>
</dbReference>
<dbReference type="PANTHER" id="PTHR43542:SF1">
    <property type="entry name" value="METHYLTRANSFERASE"/>
    <property type="match status" value="1"/>
</dbReference>
<evidence type="ECO:0000313" key="5">
    <source>
        <dbReference type="Proteomes" id="UP000321595"/>
    </source>
</evidence>
<accession>A0A5B8XTW7</accession>
<sequence length="182" mass="19714">MRIIAGTAKGRKLQTPKGDKVRPTTDRVRESLFSIMGSFEDCVVWDAFAGTGALGCEALSRGADFVYFSDSSRPSIELVRENIGRVTTDQNFRVIHAPAERAIAELSHDPDIIFLDPPYASGLLESVVDAIAKASAIGSGALLVCEQGAEESPIQHDSFEMDDQRLFGSIRITFLVKRGVGP</sequence>
<keyword evidence="1 4" id="KW-0489">Methyltransferase</keyword>
<dbReference type="Gene3D" id="3.40.50.150">
    <property type="entry name" value="Vaccinia Virus protein VP39"/>
    <property type="match status" value="1"/>
</dbReference>